<proteinExistence type="inferred from homology"/>
<dbReference type="OrthoDB" id="2152029at2759"/>
<dbReference type="PANTHER" id="PTHR48081:SF31">
    <property type="entry name" value="STERYL ACETYL HYDROLASE MUG81-RELATED"/>
    <property type="match status" value="1"/>
</dbReference>
<gene>
    <name evidence="5" type="ORF">D0Z07_5470</name>
</gene>
<dbReference type="PROSITE" id="PS01174">
    <property type="entry name" value="LIPASE_GDXG_SER"/>
    <property type="match status" value="1"/>
</dbReference>
<protein>
    <recommendedName>
        <fullName evidence="4">Alpha/beta hydrolase fold-3 domain-containing protein</fullName>
    </recommendedName>
</protein>
<sequence length="414" mass="45878">MAAEATEHSSKSSSYLKHKADLDDLTILEKLDVVPAVLTTLANAAAAIFTRPFRPGPDSYFRYVAHTATRTLTRRTSVRQQRYITAPTDVAYLVACKNRGVTPNSEMLEDGTTAHWIGSSKAEKLVLNFPGGGYVFPASPEMFEFMFQIVDTLQAKGKNAAVLFLSYGIFPSLYLTTSPLTKPDLAPRSVYPRQLQQAATLLNHVLHKLEVPPSKIILAGDSAGANLTMSLLSHISHPHPSGTIQPVSLSEPLRGVILISPWISFRTTDPSFQKNAYKDCIDVRALRQWSNAFIGEEYPYPTKSDSYNHPITAPISWWEGLKAEEVLVTVGEEEVLVDSISEFAGNLRSGAGKGTKVELSVAEGDITVSRIWTCSWVIRRKMRGNKLRRLRVGLVASSKRLRSMPHPNLWWQLS</sequence>
<keyword evidence="2" id="KW-0378">Hydrolase</keyword>
<evidence type="ECO:0000313" key="6">
    <source>
        <dbReference type="Proteomes" id="UP000785200"/>
    </source>
</evidence>
<dbReference type="AlphaFoldDB" id="A0A9P6VHW5"/>
<dbReference type="InterPro" id="IPR050300">
    <property type="entry name" value="GDXG_lipolytic_enzyme"/>
</dbReference>
<feature type="domain" description="Alpha/beta hydrolase fold-3" evidence="4">
    <location>
        <begin position="185"/>
        <end position="364"/>
    </location>
</feature>
<keyword evidence="6" id="KW-1185">Reference proteome</keyword>
<evidence type="ECO:0000256" key="2">
    <source>
        <dbReference type="ARBA" id="ARBA00022801"/>
    </source>
</evidence>
<evidence type="ECO:0000313" key="5">
    <source>
        <dbReference type="EMBL" id="KAG0648401.1"/>
    </source>
</evidence>
<dbReference type="Gene3D" id="3.40.50.1820">
    <property type="entry name" value="alpha/beta hydrolase"/>
    <property type="match status" value="1"/>
</dbReference>
<dbReference type="InterPro" id="IPR033140">
    <property type="entry name" value="Lipase_GDXG_put_SER_AS"/>
</dbReference>
<reference evidence="5" key="1">
    <citation type="submission" date="2019-07" db="EMBL/GenBank/DDBJ databases">
        <title>Hyphodiscus hymeniophilus genome sequencing and assembly.</title>
        <authorList>
            <person name="Kramer G."/>
            <person name="Nodwell J."/>
        </authorList>
    </citation>
    <scope>NUCLEOTIDE SEQUENCE</scope>
    <source>
        <strain evidence="5">ATCC 34498</strain>
    </source>
</reference>
<dbReference type="Pfam" id="PF07859">
    <property type="entry name" value="Abhydrolase_3"/>
    <property type="match status" value="1"/>
</dbReference>
<dbReference type="SUPFAM" id="SSF53474">
    <property type="entry name" value="alpha/beta-Hydrolases"/>
    <property type="match status" value="1"/>
</dbReference>
<dbReference type="Proteomes" id="UP000785200">
    <property type="component" value="Unassembled WGS sequence"/>
</dbReference>
<comment type="similarity">
    <text evidence="1">Belongs to the 'GDXG' lipolytic enzyme family.</text>
</comment>
<dbReference type="GO" id="GO:0016787">
    <property type="term" value="F:hydrolase activity"/>
    <property type="evidence" value="ECO:0007669"/>
    <property type="project" value="UniProtKB-KW"/>
</dbReference>
<dbReference type="InterPro" id="IPR029058">
    <property type="entry name" value="AB_hydrolase_fold"/>
</dbReference>
<evidence type="ECO:0000259" key="4">
    <source>
        <dbReference type="Pfam" id="PF07859"/>
    </source>
</evidence>
<evidence type="ECO:0000256" key="3">
    <source>
        <dbReference type="PROSITE-ProRule" id="PRU10038"/>
    </source>
</evidence>
<feature type="active site" evidence="3">
    <location>
        <position position="222"/>
    </location>
</feature>
<dbReference type="PANTHER" id="PTHR48081">
    <property type="entry name" value="AB HYDROLASE SUPERFAMILY PROTEIN C4A8.06C"/>
    <property type="match status" value="1"/>
</dbReference>
<dbReference type="InterPro" id="IPR013094">
    <property type="entry name" value="AB_hydrolase_3"/>
</dbReference>
<name>A0A9P6VHW5_9HELO</name>
<accession>A0A9P6VHW5</accession>
<evidence type="ECO:0000256" key="1">
    <source>
        <dbReference type="ARBA" id="ARBA00010515"/>
    </source>
</evidence>
<dbReference type="EMBL" id="VNKQ01000010">
    <property type="protein sequence ID" value="KAG0648401.1"/>
    <property type="molecule type" value="Genomic_DNA"/>
</dbReference>
<organism evidence="5 6">
    <name type="scientific">Hyphodiscus hymeniophilus</name>
    <dbReference type="NCBI Taxonomy" id="353542"/>
    <lineage>
        <taxon>Eukaryota</taxon>
        <taxon>Fungi</taxon>
        <taxon>Dikarya</taxon>
        <taxon>Ascomycota</taxon>
        <taxon>Pezizomycotina</taxon>
        <taxon>Leotiomycetes</taxon>
        <taxon>Helotiales</taxon>
        <taxon>Hyphodiscaceae</taxon>
        <taxon>Hyphodiscus</taxon>
    </lineage>
</organism>
<comment type="caution">
    <text evidence="5">The sequence shown here is derived from an EMBL/GenBank/DDBJ whole genome shotgun (WGS) entry which is preliminary data.</text>
</comment>